<dbReference type="CDD" id="cd04458">
    <property type="entry name" value="CSP_CDS"/>
    <property type="match status" value="1"/>
</dbReference>
<keyword evidence="5" id="KW-1185">Reference proteome</keyword>
<comment type="caution">
    <text evidence="4">The sequence shown here is derived from an EMBL/GenBank/DDBJ whole genome shotgun (WGS) entry which is preliminary data.</text>
</comment>
<dbReference type="Pfam" id="PF00313">
    <property type="entry name" value="CSD"/>
    <property type="match status" value="1"/>
</dbReference>
<dbReference type="InterPro" id="IPR011129">
    <property type="entry name" value="CSD"/>
</dbReference>
<dbReference type="InterPro" id="IPR012340">
    <property type="entry name" value="NA-bd_OB-fold"/>
</dbReference>
<dbReference type="EMBL" id="WKJQ01000001">
    <property type="protein sequence ID" value="MRW95446.1"/>
    <property type="molecule type" value="Genomic_DNA"/>
</dbReference>
<evidence type="ECO:0000313" key="5">
    <source>
        <dbReference type="Proteomes" id="UP000443423"/>
    </source>
</evidence>
<evidence type="ECO:0000259" key="2">
    <source>
        <dbReference type="PROSITE" id="PS50157"/>
    </source>
</evidence>
<name>A0A6A8G5P5_9EURY</name>
<feature type="compositionally biased region" description="Basic and acidic residues" evidence="1">
    <location>
        <begin position="49"/>
        <end position="64"/>
    </location>
</feature>
<evidence type="ECO:0008006" key="6">
    <source>
        <dbReference type="Google" id="ProtNLM"/>
    </source>
</evidence>
<feature type="domain" description="CSD" evidence="3">
    <location>
        <begin position="66"/>
        <end position="141"/>
    </location>
</feature>
<dbReference type="PROSITE" id="PS51857">
    <property type="entry name" value="CSD_2"/>
    <property type="match status" value="1"/>
</dbReference>
<feature type="region of interest" description="Disordered" evidence="1">
    <location>
        <begin position="141"/>
        <end position="192"/>
    </location>
</feature>
<evidence type="ECO:0000259" key="3">
    <source>
        <dbReference type="PROSITE" id="PS51857"/>
    </source>
</evidence>
<feature type="domain" description="C2H2-type" evidence="2">
    <location>
        <begin position="16"/>
        <end position="44"/>
    </location>
</feature>
<dbReference type="GO" id="GO:0003676">
    <property type="term" value="F:nucleic acid binding"/>
    <property type="evidence" value="ECO:0007669"/>
    <property type="project" value="InterPro"/>
</dbReference>
<organism evidence="4 5">
    <name type="scientific">Haloferax marinum</name>
    <dbReference type="NCBI Taxonomy" id="2666143"/>
    <lineage>
        <taxon>Archaea</taxon>
        <taxon>Methanobacteriati</taxon>
        <taxon>Methanobacteriota</taxon>
        <taxon>Stenosarchaea group</taxon>
        <taxon>Halobacteria</taxon>
        <taxon>Halobacteriales</taxon>
        <taxon>Haloferacaceae</taxon>
        <taxon>Haloferax</taxon>
    </lineage>
</organism>
<dbReference type="AlphaFoldDB" id="A0A6A8G5P5"/>
<evidence type="ECO:0000256" key="1">
    <source>
        <dbReference type="SAM" id="MobiDB-lite"/>
    </source>
</evidence>
<dbReference type="Proteomes" id="UP000443423">
    <property type="component" value="Unassembled WGS sequence"/>
</dbReference>
<dbReference type="PROSITE" id="PS50157">
    <property type="entry name" value="ZINC_FINGER_C2H2_2"/>
    <property type="match status" value="1"/>
</dbReference>
<dbReference type="Gene3D" id="2.40.50.140">
    <property type="entry name" value="Nucleic acid-binding proteins"/>
    <property type="match status" value="1"/>
</dbReference>
<evidence type="ECO:0000313" key="4">
    <source>
        <dbReference type="EMBL" id="MRW95446.1"/>
    </source>
</evidence>
<accession>A0A6A8G5P5</accession>
<gene>
    <name evidence="4" type="ORF">GJR99_02515</name>
</gene>
<dbReference type="InterPro" id="IPR002059">
    <property type="entry name" value="CSP_DNA-bd"/>
</dbReference>
<dbReference type="SUPFAM" id="SSF50249">
    <property type="entry name" value="Nucleic acid-binding proteins"/>
    <property type="match status" value="1"/>
</dbReference>
<dbReference type="InterPro" id="IPR013087">
    <property type="entry name" value="Znf_C2H2_type"/>
</dbReference>
<proteinExistence type="predicted"/>
<feature type="compositionally biased region" description="Basic and acidic residues" evidence="1">
    <location>
        <begin position="177"/>
        <end position="192"/>
    </location>
</feature>
<reference evidence="4 5" key="1">
    <citation type="submission" date="2019-11" db="EMBL/GenBank/DDBJ databases">
        <title>Whole genome sequence of Haloferax sp. MBLA0078.</title>
        <authorList>
            <person name="Seo M.-J."/>
            <person name="Cho E.-S."/>
        </authorList>
    </citation>
    <scope>NUCLEOTIDE SEQUENCE [LARGE SCALE GENOMIC DNA]</scope>
    <source>
        <strain evidence="4 5">MBLA0078</strain>
    </source>
</reference>
<dbReference type="SMART" id="SM00357">
    <property type="entry name" value="CSP"/>
    <property type="match status" value="1"/>
</dbReference>
<sequence>MIYIIYLDIYTNMASVRCETCGKRFSAKTNFEYHKKYANCGDEDTQPPARDERRERRGQSREVTARATGTIHSFEEDRGFGFVATADVDTESTAETTDTVDVFVHISDVDTDTLQTGDRLEFSVVETENGFRCKDATVIKRSGTQEASPEKKHDTATRLGFGRQKDDTAYRAGSRGKSNDRIESFKDDRKYR</sequence>
<protein>
    <recommendedName>
        <fullName evidence="6">Cold shock protein</fullName>
    </recommendedName>
</protein>
<feature type="region of interest" description="Disordered" evidence="1">
    <location>
        <begin position="38"/>
        <end position="66"/>
    </location>
</feature>